<dbReference type="GO" id="GO:0019867">
    <property type="term" value="C:outer membrane"/>
    <property type="evidence" value="ECO:0007669"/>
    <property type="project" value="InterPro"/>
</dbReference>
<dbReference type="Pfam" id="PF03562">
    <property type="entry name" value="MltA"/>
    <property type="match status" value="1"/>
</dbReference>
<dbReference type="Proteomes" id="UP000295399">
    <property type="component" value="Unassembled WGS sequence"/>
</dbReference>
<dbReference type="InterPro" id="IPR010611">
    <property type="entry name" value="3D_dom"/>
</dbReference>
<evidence type="ECO:0000256" key="2">
    <source>
        <dbReference type="ARBA" id="ARBA00012587"/>
    </source>
</evidence>
<comment type="caution">
    <text evidence="7">The sequence shown here is derived from an EMBL/GenBank/DDBJ whole genome shotgun (WGS) entry which is preliminary data.</text>
</comment>
<proteinExistence type="predicted"/>
<dbReference type="CDD" id="cd14668">
    <property type="entry name" value="mlta_B"/>
    <property type="match status" value="1"/>
</dbReference>
<protein>
    <recommendedName>
        <fullName evidence="2">peptidoglycan lytic exotransglycosylase</fullName>
        <ecNumber evidence="2">4.2.2.n1</ecNumber>
    </recommendedName>
    <alternativeName>
        <fullName evidence="5">Murein hydrolase A</fullName>
    </alternativeName>
</protein>
<dbReference type="PANTHER" id="PTHR30124">
    <property type="entry name" value="MEMBRANE-BOUND LYTIC MUREIN TRANSGLYCOSYLASE A"/>
    <property type="match status" value="1"/>
</dbReference>
<evidence type="ECO:0000259" key="6">
    <source>
        <dbReference type="SMART" id="SM00925"/>
    </source>
</evidence>
<dbReference type="InterPro" id="IPR036908">
    <property type="entry name" value="RlpA-like_sf"/>
</dbReference>
<evidence type="ECO:0000313" key="8">
    <source>
        <dbReference type="Proteomes" id="UP000295399"/>
    </source>
</evidence>
<dbReference type="Gene3D" id="2.40.40.10">
    <property type="entry name" value="RlpA-like domain"/>
    <property type="match status" value="1"/>
</dbReference>
<dbReference type="AlphaFoldDB" id="A0A4R2PPQ5"/>
<sequence length="422" mass="45539">MARPSRDGTWALVAVALAVLLAGVVLALVLVPPRPSKAPEPPKPIDRALRYDPVDYAALPGWAADDHSLALQAFLQSCRAFEKQPAERPVGPGPVGTMADWTPLCAEARSLAAGGIDERTARAFFEDRFQPLALTLGPERQGFLTGYYEPVLAGSRVRTERFDVPLYGPPPDLVTVDLGAFRADLDGERITGRVEDGRLRPMPDRGAIDRGALAQRDLEIVWLDDPVEAFFLHIQGSGRIQLRDGSVLRVGYAARNGHAYRSVGRELLARGLLAPGQASAPGIKAWLRDHPDQAAALMAENPSYIFFRVVEELADRSVGPIGALGVPLTPERSLAVDRTHLPLGAPVYLDASYPAPQTHEARPLRRLMMAQDVGGAIRGALRGDVFWGTGPKAAEIAGHMMHEARFYLLVPKTVASGAMAAM</sequence>
<evidence type="ECO:0000256" key="4">
    <source>
        <dbReference type="ARBA" id="ARBA00023316"/>
    </source>
</evidence>
<dbReference type="GO" id="GO:0008933">
    <property type="term" value="F:peptidoglycan lytic transglycosylase activity"/>
    <property type="evidence" value="ECO:0007669"/>
    <property type="project" value="TreeGrafter"/>
</dbReference>
<organism evidence="7 8">
    <name type="scientific">Rhodothalassium salexigens DSM 2132</name>
    <dbReference type="NCBI Taxonomy" id="1188247"/>
    <lineage>
        <taxon>Bacteria</taxon>
        <taxon>Pseudomonadati</taxon>
        <taxon>Pseudomonadota</taxon>
        <taxon>Alphaproteobacteria</taxon>
        <taxon>Rhodothalassiales</taxon>
        <taxon>Rhodothalassiaceae</taxon>
        <taxon>Rhodothalassium</taxon>
    </lineage>
</organism>
<dbReference type="InParanoid" id="A0A4R2PPQ5"/>
<dbReference type="PANTHER" id="PTHR30124:SF0">
    <property type="entry name" value="MEMBRANE-BOUND LYTIC MUREIN TRANSGLYCOSYLASE A"/>
    <property type="match status" value="1"/>
</dbReference>
<dbReference type="EMBL" id="SLXO01000003">
    <property type="protein sequence ID" value="TCP36171.1"/>
    <property type="molecule type" value="Genomic_DNA"/>
</dbReference>
<dbReference type="GO" id="GO:0009253">
    <property type="term" value="P:peptidoglycan catabolic process"/>
    <property type="evidence" value="ECO:0007669"/>
    <property type="project" value="TreeGrafter"/>
</dbReference>
<dbReference type="EC" id="4.2.2.n1" evidence="2"/>
<dbReference type="RefSeq" id="WP_132707737.1">
    <property type="nucleotide sequence ID" value="NZ_JACIGF010000003.1"/>
</dbReference>
<evidence type="ECO:0000256" key="1">
    <source>
        <dbReference type="ARBA" id="ARBA00001420"/>
    </source>
</evidence>
<reference evidence="7 8" key="1">
    <citation type="submission" date="2019-03" db="EMBL/GenBank/DDBJ databases">
        <title>Genomic Encyclopedia of Type Strains, Phase IV (KMG-IV): sequencing the most valuable type-strain genomes for metagenomic binning, comparative biology and taxonomic classification.</title>
        <authorList>
            <person name="Goeker M."/>
        </authorList>
    </citation>
    <scope>NUCLEOTIDE SEQUENCE [LARGE SCALE GENOMIC DNA]</scope>
    <source>
        <strain evidence="7 8">DSM 2132</strain>
    </source>
</reference>
<dbReference type="Gene3D" id="2.40.240.50">
    <property type="entry name" value="Barwin-like endoglucanases"/>
    <property type="match status" value="1"/>
</dbReference>
<dbReference type="InterPro" id="IPR026044">
    <property type="entry name" value="MltA"/>
</dbReference>
<dbReference type="FunCoup" id="A0A4R2PPQ5">
    <property type="interactions" value="92"/>
</dbReference>
<evidence type="ECO:0000313" key="7">
    <source>
        <dbReference type="EMBL" id="TCP36171.1"/>
    </source>
</evidence>
<dbReference type="GO" id="GO:0009254">
    <property type="term" value="P:peptidoglycan turnover"/>
    <property type="evidence" value="ECO:0007669"/>
    <property type="project" value="InterPro"/>
</dbReference>
<keyword evidence="8" id="KW-1185">Reference proteome</keyword>
<dbReference type="OrthoDB" id="9783686at2"/>
<dbReference type="SUPFAM" id="SSF50685">
    <property type="entry name" value="Barwin-like endoglucanases"/>
    <property type="match status" value="1"/>
</dbReference>
<dbReference type="GO" id="GO:0004553">
    <property type="term" value="F:hydrolase activity, hydrolyzing O-glycosyl compounds"/>
    <property type="evidence" value="ECO:0007669"/>
    <property type="project" value="InterPro"/>
</dbReference>
<accession>A0A4R2PPQ5</accession>
<feature type="domain" description="Lytic transglycosylase MltA" evidence="6">
    <location>
        <begin position="151"/>
        <end position="308"/>
    </location>
</feature>
<dbReference type="GO" id="GO:0071555">
    <property type="term" value="P:cell wall organization"/>
    <property type="evidence" value="ECO:0007669"/>
    <property type="project" value="UniProtKB-KW"/>
</dbReference>
<comment type="catalytic activity">
    <reaction evidence="1">
        <text>Exolytic cleavage of the (1-&gt;4)-beta-glycosidic linkage between N-acetylmuramic acid (MurNAc) and N-acetylglucosamine (GlcNAc) residues in peptidoglycan, from either the reducing or the non-reducing ends of the peptidoglycan chains, with concomitant formation of a 1,6-anhydrobond in the MurNAc residue.</text>
        <dbReference type="EC" id="4.2.2.n1"/>
    </reaction>
</comment>
<keyword evidence="4" id="KW-0961">Cell wall biogenesis/degradation</keyword>
<name>A0A4R2PPQ5_RHOSA</name>
<evidence type="ECO:0000256" key="3">
    <source>
        <dbReference type="ARBA" id="ARBA00023239"/>
    </source>
</evidence>
<keyword evidence="3" id="KW-0456">Lyase</keyword>
<dbReference type="InterPro" id="IPR005300">
    <property type="entry name" value="MltA_B"/>
</dbReference>
<gene>
    <name evidence="7" type="ORF">EV659_10358</name>
</gene>
<dbReference type="Pfam" id="PF06725">
    <property type="entry name" value="3D"/>
    <property type="match status" value="1"/>
</dbReference>
<evidence type="ECO:0000256" key="5">
    <source>
        <dbReference type="ARBA" id="ARBA00030918"/>
    </source>
</evidence>
<dbReference type="SMART" id="SM00925">
    <property type="entry name" value="MltA"/>
    <property type="match status" value="1"/>
</dbReference>
<dbReference type="PIRSF" id="PIRSF019422">
    <property type="entry name" value="MltA"/>
    <property type="match status" value="1"/>
</dbReference>
<dbReference type="CDD" id="cd14485">
    <property type="entry name" value="mltA_like_LT_A"/>
    <property type="match status" value="1"/>
</dbReference>